<dbReference type="EMBL" id="JAGIZA010000004">
    <property type="protein sequence ID" value="MBP0492860.1"/>
    <property type="molecule type" value="Genomic_DNA"/>
</dbReference>
<dbReference type="RefSeq" id="WP_209372718.1">
    <property type="nucleotide sequence ID" value="NZ_JAGIZA010000004.1"/>
</dbReference>
<reference evidence="1" key="1">
    <citation type="submission" date="2021-03" db="EMBL/GenBank/DDBJ databases">
        <authorList>
            <person name="So Y."/>
        </authorList>
    </citation>
    <scope>NUCLEOTIDE SEQUENCE</scope>
    <source>
        <strain evidence="1">SG15</strain>
    </source>
</reference>
<comment type="caution">
    <text evidence="1">The sequence shown here is derived from an EMBL/GenBank/DDBJ whole genome shotgun (WGS) entry which is preliminary data.</text>
</comment>
<proteinExistence type="predicted"/>
<evidence type="ECO:0000313" key="1">
    <source>
        <dbReference type="EMBL" id="MBP0492860.1"/>
    </source>
</evidence>
<evidence type="ECO:0000313" key="2">
    <source>
        <dbReference type="Proteomes" id="UP000677537"/>
    </source>
</evidence>
<sequence length="112" mass="11788">MAAAPRKSTAAPKALPLTRPVIKDARLVKKVADYALAKADIAALEAKCDALKPDILASLGDALSVIAGNHVVTRSETKALEPTPNVIITKEMVGQVMPGRKGRKGYTTLTVQ</sequence>
<dbReference type="AlphaFoldDB" id="A0A940N061"/>
<dbReference type="Proteomes" id="UP000677537">
    <property type="component" value="Unassembled WGS sequence"/>
</dbReference>
<accession>A0A940N061</accession>
<gene>
    <name evidence="1" type="ORF">J5Y10_08725</name>
</gene>
<organism evidence="1 2">
    <name type="scientific">Roseomonas indoligenes</name>
    <dbReference type="NCBI Taxonomy" id="2820811"/>
    <lineage>
        <taxon>Bacteria</taxon>
        <taxon>Pseudomonadati</taxon>
        <taxon>Pseudomonadota</taxon>
        <taxon>Alphaproteobacteria</taxon>
        <taxon>Acetobacterales</taxon>
        <taxon>Roseomonadaceae</taxon>
        <taxon>Roseomonas</taxon>
    </lineage>
</organism>
<protein>
    <submittedName>
        <fullName evidence="1">Uncharacterized protein</fullName>
    </submittedName>
</protein>
<name>A0A940N061_9PROT</name>
<keyword evidence="2" id="KW-1185">Reference proteome</keyword>